<feature type="transmembrane region" description="Helical" evidence="1">
    <location>
        <begin position="6"/>
        <end position="24"/>
    </location>
</feature>
<protein>
    <submittedName>
        <fullName evidence="2">Uncharacterized protein</fullName>
    </submittedName>
</protein>
<evidence type="ECO:0000256" key="1">
    <source>
        <dbReference type="SAM" id="Phobius"/>
    </source>
</evidence>
<sequence>MDTWLIAGSSVAGAILGALLAHFYREYRERPILKIDVEKIDRARRPISLPDEVYDVAYPQGTFQKWLDGAVKWQVVRAFDENRFEERQLHDVANLCRRFIDLQEQRKSHISRMLRSLESPQDPPTQEAIFTLSCVRHVWLERFREDIFISYAKDAADVSEKLKSNLEGDLHQMAYSIIGVTRLKDYLEAGFAPDAAANTKIMALPEDPQTPLKPFLMIDLWGENSGRTEVLMKDTALLRIGKKEYHLKGLGDRTSFDVYVGSHFQIKANSVEAMRFSQDPDKTNQSELNELKLLLQDGRDKVRIILGDIRGRRWKTRKFVLRTTVA</sequence>
<accession>A0A0F9UYY2</accession>
<keyword evidence="1" id="KW-0812">Transmembrane</keyword>
<organism evidence="2">
    <name type="scientific">marine sediment metagenome</name>
    <dbReference type="NCBI Taxonomy" id="412755"/>
    <lineage>
        <taxon>unclassified sequences</taxon>
        <taxon>metagenomes</taxon>
        <taxon>ecological metagenomes</taxon>
    </lineage>
</organism>
<proteinExistence type="predicted"/>
<dbReference type="EMBL" id="LAZR01000092">
    <property type="protein sequence ID" value="KKN92752.1"/>
    <property type="molecule type" value="Genomic_DNA"/>
</dbReference>
<evidence type="ECO:0000313" key="2">
    <source>
        <dbReference type="EMBL" id="KKN92752.1"/>
    </source>
</evidence>
<comment type="caution">
    <text evidence="2">The sequence shown here is derived from an EMBL/GenBank/DDBJ whole genome shotgun (WGS) entry which is preliminary data.</text>
</comment>
<reference evidence="2" key="1">
    <citation type="journal article" date="2015" name="Nature">
        <title>Complex archaea that bridge the gap between prokaryotes and eukaryotes.</title>
        <authorList>
            <person name="Spang A."/>
            <person name="Saw J.H."/>
            <person name="Jorgensen S.L."/>
            <person name="Zaremba-Niedzwiedzka K."/>
            <person name="Martijn J."/>
            <person name="Lind A.E."/>
            <person name="van Eijk R."/>
            <person name="Schleper C."/>
            <person name="Guy L."/>
            <person name="Ettema T.J."/>
        </authorList>
    </citation>
    <scope>NUCLEOTIDE SEQUENCE</scope>
</reference>
<gene>
    <name evidence="2" type="ORF">LCGC14_0204950</name>
</gene>
<dbReference type="AlphaFoldDB" id="A0A0F9UYY2"/>
<name>A0A0F9UYY2_9ZZZZ</name>
<keyword evidence="1" id="KW-0472">Membrane</keyword>
<keyword evidence="1" id="KW-1133">Transmembrane helix</keyword>